<dbReference type="Proteomes" id="UP001157109">
    <property type="component" value="Unassembled WGS sequence"/>
</dbReference>
<feature type="transmembrane region" description="Helical" evidence="1">
    <location>
        <begin position="103"/>
        <end position="124"/>
    </location>
</feature>
<keyword evidence="3" id="KW-1185">Reference proteome</keyword>
<comment type="caution">
    <text evidence="2">The sequence shown here is derived from an EMBL/GenBank/DDBJ whole genome shotgun (WGS) entry which is preliminary data.</text>
</comment>
<keyword evidence="1" id="KW-0472">Membrane</keyword>
<accession>A0ABQ6HR02</accession>
<protein>
    <recommendedName>
        <fullName evidence="4">DUF4267 domain-containing protein</fullName>
    </recommendedName>
</protein>
<keyword evidence="1" id="KW-1133">Transmembrane helix</keyword>
<organism evidence="2 3">
    <name type="scientific">Arsenicicoccus piscis</name>
    <dbReference type="NCBI Taxonomy" id="673954"/>
    <lineage>
        <taxon>Bacteria</taxon>
        <taxon>Bacillati</taxon>
        <taxon>Actinomycetota</taxon>
        <taxon>Actinomycetes</taxon>
        <taxon>Micrococcales</taxon>
        <taxon>Intrasporangiaceae</taxon>
        <taxon>Arsenicicoccus</taxon>
    </lineage>
</organism>
<gene>
    <name evidence="2" type="ORF">GCM10025862_29120</name>
</gene>
<evidence type="ECO:0000256" key="1">
    <source>
        <dbReference type="SAM" id="Phobius"/>
    </source>
</evidence>
<evidence type="ECO:0008006" key="4">
    <source>
        <dbReference type="Google" id="ProtNLM"/>
    </source>
</evidence>
<feature type="transmembrane region" description="Helical" evidence="1">
    <location>
        <begin position="55"/>
        <end position="72"/>
    </location>
</feature>
<evidence type="ECO:0000313" key="3">
    <source>
        <dbReference type="Proteomes" id="UP001157109"/>
    </source>
</evidence>
<proteinExistence type="predicted"/>
<sequence length="126" mass="12695">MLTTVATVLAVLIGVGIIGVGVRLLCAPAEAATGFGIPDTPTADPALRSWLAVKAVRDVVSGLLLLVIILVGTPHVLAWFLLVATGLPVGDALIVLGCNGSRAVGFGVHGVTAAIMLFVSLCLLMA</sequence>
<dbReference type="EMBL" id="BSUJ01000001">
    <property type="protein sequence ID" value="GMA20891.1"/>
    <property type="molecule type" value="Genomic_DNA"/>
</dbReference>
<dbReference type="RefSeq" id="WP_241441241.1">
    <property type="nucleotide sequence ID" value="NZ_BSUJ01000001.1"/>
</dbReference>
<evidence type="ECO:0000313" key="2">
    <source>
        <dbReference type="EMBL" id="GMA20891.1"/>
    </source>
</evidence>
<dbReference type="InterPro" id="IPR025363">
    <property type="entry name" value="DUF4267"/>
</dbReference>
<dbReference type="Pfam" id="PF14087">
    <property type="entry name" value="DUF4267"/>
    <property type="match status" value="1"/>
</dbReference>
<reference evidence="3" key="1">
    <citation type="journal article" date="2019" name="Int. J. Syst. Evol. Microbiol.">
        <title>The Global Catalogue of Microorganisms (GCM) 10K type strain sequencing project: providing services to taxonomists for standard genome sequencing and annotation.</title>
        <authorList>
            <consortium name="The Broad Institute Genomics Platform"/>
            <consortium name="The Broad Institute Genome Sequencing Center for Infectious Disease"/>
            <person name="Wu L."/>
            <person name="Ma J."/>
        </authorList>
    </citation>
    <scope>NUCLEOTIDE SEQUENCE [LARGE SCALE GENOMIC DNA]</scope>
    <source>
        <strain evidence="3">NBRC 105830</strain>
    </source>
</reference>
<keyword evidence="1" id="KW-0812">Transmembrane</keyword>
<name>A0ABQ6HR02_9MICO</name>